<keyword evidence="2" id="KW-1185">Reference proteome</keyword>
<organism evidence="1 2">
    <name type="scientific">Aspergillus avenaceus</name>
    <dbReference type="NCBI Taxonomy" id="36643"/>
    <lineage>
        <taxon>Eukaryota</taxon>
        <taxon>Fungi</taxon>
        <taxon>Dikarya</taxon>
        <taxon>Ascomycota</taxon>
        <taxon>Pezizomycotina</taxon>
        <taxon>Eurotiomycetes</taxon>
        <taxon>Eurotiomycetidae</taxon>
        <taxon>Eurotiales</taxon>
        <taxon>Aspergillaceae</taxon>
        <taxon>Aspergillus</taxon>
        <taxon>Aspergillus subgen. Circumdati</taxon>
    </lineage>
</organism>
<evidence type="ECO:0000313" key="1">
    <source>
        <dbReference type="EMBL" id="KAE8148978.1"/>
    </source>
</evidence>
<dbReference type="Proteomes" id="UP000325780">
    <property type="component" value="Unassembled WGS sequence"/>
</dbReference>
<dbReference type="AlphaFoldDB" id="A0A5N6TRI9"/>
<accession>A0A5N6TRI9</accession>
<dbReference type="EMBL" id="ML742139">
    <property type="protein sequence ID" value="KAE8148978.1"/>
    <property type="molecule type" value="Genomic_DNA"/>
</dbReference>
<protein>
    <submittedName>
        <fullName evidence="1">Uncharacterized protein</fullName>
    </submittedName>
</protein>
<evidence type="ECO:0000313" key="2">
    <source>
        <dbReference type="Proteomes" id="UP000325780"/>
    </source>
</evidence>
<sequence length="103" mass="11439">MSFVSNPYPRFLPQAVQSAGHTSRRNIRCKSHCQPWLHPSWFPSFPLPQGFPLSRSQFVGTLCFSTRLIDPFILPPSSVSVGSDACETPLPKRCMSVSSSSKL</sequence>
<proteinExistence type="predicted"/>
<gene>
    <name evidence="1" type="ORF">BDV25DRAFT_8315</name>
</gene>
<name>A0A5N6TRI9_ASPAV</name>
<reference evidence="1 2" key="1">
    <citation type="submission" date="2019-04" db="EMBL/GenBank/DDBJ databases">
        <title>Friends and foes A comparative genomics study of 23 Aspergillus species from section Flavi.</title>
        <authorList>
            <consortium name="DOE Joint Genome Institute"/>
            <person name="Kjaerbolling I."/>
            <person name="Vesth T."/>
            <person name="Frisvad J.C."/>
            <person name="Nybo J.L."/>
            <person name="Theobald S."/>
            <person name="Kildgaard S."/>
            <person name="Isbrandt T."/>
            <person name="Kuo A."/>
            <person name="Sato A."/>
            <person name="Lyhne E.K."/>
            <person name="Kogle M.E."/>
            <person name="Wiebenga A."/>
            <person name="Kun R.S."/>
            <person name="Lubbers R.J."/>
            <person name="Makela M.R."/>
            <person name="Barry K."/>
            <person name="Chovatia M."/>
            <person name="Clum A."/>
            <person name="Daum C."/>
            <person name="Haridas S."/>
            <person name="He G."/>
            <person name="LaButti K."/>
            <person name="Lipzen A."/>
            <person name="Mondo S."/>
            <person name="Riley R."/>
            <person name="Salamov A."/>
            <person name="Simmons B.A."/>
            <person name="Magnuson J.K."/>
            <person name="Henrissat B."/>
            <person name="Mortensen U.H."/>
            <person name="Larsen T.O."/>
            <person name="Devries R.P."/>
            <person name="Grigoriev I.V."/>
            <person name="Machida M."/>
            <person name="Baker S.E."/>
            <person name="Andersen M.R."/>
        </authorList>
    </citation>
    <scope>NUCLEOTIDE SEQUENCE [LARGE SCALE GENOMIC DNA]</scope>
    <source>
        <strain evidence="1 2">IBT 18842</strain>
    </source>
</reference>